<gene>
    <name evidence="4" type="ORF">DWX94_09150</name>
</gene>
<evidence type="ECO:0000313" key="5">
    <source>
        <dbReference type="Proteomes" id="UP000283295"/>
    </source>
</evidence>
<evidence type="ECO:0000256" key="1">
    <source>
        <dbReference type="ARBA" id="ARBA00004496"/>
    </source>
</evidence>
<dbReference type="Gene3D" id="3.30.1340.10">
    <property type="entry name" value="HPr-like"/>
    <property type="match status" value="1"/>
</dbReference>
<dbReference type="GO" id="GO:0009401">
    <property type="term" value="P:phosphoenolpyruvate-dependent sugar phosphotransferase system"/>
    <property type="evidence" value="ECO:0007669"/>
    <property type="project" value="UniProtKB-KW"/>
</dbReference>
<evidence type="ECO:0000313" key="4">
    <source>
        <dbReference type="EMBL" id="RGS41161.1"/>
    </source>
</evidence>
<sequence length="87" mass="9158">MVAQTVKVVNEQGLHMRPAGVFAKEMTKFSCAVTLDVAGKKINAKSVMLIIAACIKCGAEVTIECDGADEKEALAKAVELIESGFGE</sequence>
<dbReference type="PRINTS" id="PR00107">
    <property type="entry name" value="PHOSPHOCPHPR"/>
</dbReference>
<dbReference type="SUPFAM" id="SSF55594">
    <property type="entry name" value="HPr-like"/>
    <property type="match status" value="1"/>
</dbReference>
<dbReference type="Proteomes" id="UP000283295">
    <property type="component" value="Unassembled WGS sequence"/>
</dbReference>
<dbReference type="CDD" id="cd00367">
    <property type="entry name" value="PTS-HPr_like"/>
    <property type="match status" value="1"/>
</dbReference>
<dbReference type="PANTHER" id="PTHR33705:SF2">
    <property type="entry name" value="PHOSPHOCARRIER PROTEIN NPR"/>
    <property type="match status" value="1"/>
</dbReference>
<dbReference type="AlphaFoldDB" id="A0A174CIC3"/>
<dbReference type="GO" id="GO:0005737">
    <property type="term" value="C:cytoplasm"/>
    <property type="evidence" value="ECO:0007669"/>
    <property type="project" value="UniProtKB-SubCell"/>
</dbReference>
<dbReference type="Pfam" id="PF00381">
    <property type="entry name" value="PTS-HPr"/>
    <property type="match status" value="1"/>
</dbReference>
<dbReference type="EMBL" id="QRVK01000022">
    <property type="protein sequence ID" value="RGS41161.1"/>
    <property type="molecule type" value="Genomic_DNA"/>
</dbReference>
<dbReference type="PANTHER" id="PTHR33705">
    <property type="entry name" value="PHOSPHOCARRIER PROTEIN HPR"/>
    <property type="match status" value="1"/>
</dbReference>
<proteinExistence type="predicted"/>
<comment type="subcellular location">
    <subcellularLocation>
        <location evidence="1">Cytoplasm</location>
    </subcellularLocation>
</comment>
<comment type="caution">
    <text evidence="4">The sequence shown here is derived from an EMBL/GenBank/DDBJ whole genome shotgun (WGS) entry which is preliminary data.</text>
</comment>
<dbReference type="InterPro" id="IPR050399">
    <property type="entry name" value="HPr"/>
</dbReference>
<evidence type="ECO:0000256" key="2">
    <source>
        <dbReference type="ARBA" id="ARBA00022490"/>
    </source>
</evidence>
<dbReference type="InterPro" id="IPR035895">
    <property type="entry name" value="HPr-like_sf"/>
</dbReference>
<evidence type="ECO:0000256" key="3">
    <source>
        <dbReference type="ARBA" id="ARBA00022683"/>
    </source>
</evidence>
<dbReference type="RefSeq" id="WP_015534007.1">
    <property type="nucleotide sequence ID" value="NZ_CABIWG010000009.1"/>
</dbReference>
<name>A0A174CIC3_9FIRM</name>
<keyword evidence="3" id="KW-0598">Phosphotransferase system</keyword>
<organism evidence="4 5">
    <name type="scientific">Coprococcus eutactus</name>
    <dbReference type="NCBI Taxonomy" id="33043"/>
    <lineage>
        <taxon>Bacteria</taxon>
        <taxon>Bacillati</taxon>
        <taxon>Bacillota</taxon>
        <taxon>Clostridia</taxon>
        <taxon>Lachnospirales</taxon>
        <taxon>Lachnospiraceae</taxon>
        <taxon>Coprococcus</taxon>
    </lineage>
</organism>
<keyword evidence="2" id="KW-0963">Cytoplasm</keyword>
<dbReference type="OrthoDB" id="9809047at2"/>
<dbReference type="PROSITE" id="PS51350">
    <property type="entry name" value="PTS_HPR_DOM"/>
    <property type="match status" value="1"/>
</dbReference>
<dbReference type="NCBIfam" id="TIGR01003">
    <property type="entry name" value="PTS_HPr_family"/>
    <property type="match status" value="1"/>
</dbReference>
<reference evidence="4 5" key="1">
    <citation type="submission" date="2018-08" db="EMBL/GenBank/DDBJ databases">
        <title>A genome reference for cultivated species of the human gut microbiota.</title>
        <authorList>
            <person name="Zou Y."/>
            <person name="Xue W."/>
            <person name="Luo G."/>
        </authorList>
    </citation>
    <scope>NUCLEOTIDE SEQUENCE [LARGE SCALE GENOMIC DNA]</scope>
    <source>
        <strain evidence="4 5">AF22-21</strain>
    </source>
</reference>
<accession>A0A174CIC3</accession>
<dbReference type="InterPro" id="IPR000032">
    <property type="entry name" value="HPr-like"/>
</dbReference>
<protein>
    <submittedName>
        <fullName evidence="4">HPr family phosphocarrier protein</fullName>
    </submittedName>
</protein>